<dbReference type="InterPro" id="IPR050712">
    <property type="entry name" value="NAD(P)H-dep_reductase"/>
</dbReference>
<proteinExistence type="predicted"/>
<name>A0ABQ2L1Y8_9NOCA</name>
<dbReference type="InterPro" id="IPR029039">
    <property type="entry name" value="Flavoprotein-like_sf"/>
</dbReference>
<dbReference type="RefSeq" id="WP_189034666.1">
    <property type="nucleotide sequence ID" value="NZ_BMNE01000014.1"/>
</dbReference>
<dbReference type="PANTHER" id="PTHR30543">
    <property type="entry name" value="CHROMATE REDUCTASE"/>
    <property type="match status" value="1"/>
</dbReference>
<dbReference type="Pfam" id="PF03358">
    <property type="entry name" value="FMN_red"/>
    <property type="match status" value="1"/>
</dbReference>
<dbReference type="EMBL" id="BMNE01000014">
    <property type="protein sequence ID" value="GGO00028.1"/>
    <property type="molecule type" value="Genomic_DNA"/>
</dbReference>
<dbReference type="InterPro" id="IPR005025">
    <property type="entry name" value="FMN_Rdtase-like_dom"/>
</dbReference>
<comment type="caution">
    <text evidence="2">The sequence shown here is derived from an EMBL/GenBank/DDBJ whole genome shotgun (WGS) entry which is preliminary data.</text>
</comment>
<gene>
    <name evidence="2" type="ORF">GCM10011610_68540</name>
</gene>
<protein>
    <recommendedName>
        <fullName evidence="1">NADPH-dependent FMN reductase-like domain-containing protein</fullName>
    </recommendedName>
</protein>
<dbReference type="Proteomes" id="UP000658127">
    <property type="component" value="Unassembled WGS sequence"/>
</dbReference>
<reference evidence="3" key="1">
    <citation type="journal article" date="2019" name="Int. J. Syst. Evol. Microbiol.">
        <title>The Global Catalogue of Microorganisms (GCM) 10K type strain sequencing project: providing services to taxonomists for standard genome sequencing and annotation.</title>
        <authorList>
            <consortium name="The Broad Institute Genomics Platform"/>
            <consortium name="The Broad Institute Genome Sequencing Center for Infectious Disease"/>
            <person name="Wu L."/>
            <person name="Ma J."/>
        </authorList>
    </citation>
    <scope>NUCLEOTIDE SEQUENCE [LARGE SCALE GENOMIC DNA]</scope>
    <source>
        <strain evidence="3">CGMCC 4.7329</strain>
    </source>
</reference>
<keyword evidence="3" id="KW-1185">Reference proteome</keyword>
<accession>A0ABQ2L1Y8</accession>
<organism evidence="2 3">
    <name type="scientific">Nocardia rhizosphaerihabitans</name>
    <dbReference type="NCBI Taxonomy" id="1691570"/>
    <lineage>
        <taxon>Bacteria</taxon>
        <taxon>Bacillati</taxon>
        <taxon>Actinomycetota</taxon>
        <taxon>Actinomycetes</taxon>
        <taxon>Mycobacteriales</taxon>
        <taxon>Nocardiaceae</taxon>
        <taxon>Nocardia</taxon>
    </lineage>
</organism>
<sequence>MQPFIVGLGGTVRAQSSTESALRIALDAAKDNGARTELFGGSALARLPMYDPDSPKVEEAQRLVDALRRADGVIIASPGYHGSVSGLVKNALDYVEDLREDDNPYLSGRAVGCVTTAYGWQAAVTTLQTLRSIVHALRGWPTPLGAAINSASTRVAYGQQTDEQVAFQLTTVGREVCAARDTARTP</sequence>
<evidence type="ECO:0000259" key="1">
    <source>
        <dbReference type="Pfam" id="PF03358"/>
    </source>
</evidence>
<dbReference type="SUPFAM" id="SSF52218">
    <property type="entry name" value="Flavoproteins"/>
    <property type="match status" value="1"/>
</dbReference>
<dbReference type="Gene3D" id="3.40.50.360">
    <property type="match status" value="1"/>
</dbReference>
<evidence type="ECO:0000313" key="2">
    <source>
        <dbReference type="EMBL" id="GGO00028.1"/>
    </source>
</evidence>
<feature type="domain" description="NADPH-dependent FMN reductase-like" evidence="1">
    <location>
        <begin position="5"/>
        <end position="145"/>
    </location>
</feature>
<evidence type="ECO:0000313" key="3">
    <source>
        <dbReference type="Proteomes" id="UP000658127"/>
    </source>
</evidence>
<dbReference type="PANTHER" id="PTHR30543:SF21">
    <property type="entry name" value="NAD(P)H-DEPENDENT FMN REDUCTASE LOT6"/>
    <property type="match status" value="1"/>
</dbReference>